<evidence type="ECO:0000256" key="8">
    <source>
        <dbReference type="SAM" id="MobiDB-lite"/>
    </source>
</evidence>
<evidence type="ECO:0000256" key="5">
    <source>
        <dbReference type="ARBA" id="ARBA00023163"/>
    </source>
</evidence>
<dbReference type="SUPFAM" id="SSF54171">
    <property type="entry name" value="DNA-binding domain"/>
    <property type="match status" value="1"/>
</dbReference>
<dbReference type="Gene3D" id="3.30.730.10">
    <property type="entry name" value="AP2/ERF domain"/>
    <property type="match status" value="1"/>
</dbReference>
<feature type="transmembrane region" description="Helical" evidence="9">
    <location>
        <begin position="16"/>
        <end position="42"/>
    </location>
</feature>
<dbReference type="GO" id="GO:0003677">
    <property type="term" value="F:DNA binding"/>
    <property type="evidence" value="ECO:0007669"/>
    <property type="project" value="UniProtKB-KW"/>
</dbReference>
<accession>A0A438E823</accession>
<dbReference type="SMART" id="SM00380">
    <property type="entry name" value="AP2"/>
    <property type="match status" value="1"/>
</dbReference>
<evidence type="ECO:0000256" key="2">
    <source>
        <dbReference type="ARBA" id="ARBA00023015"/>
    </source>
</evidence>
<evidence type="ECO:0000313" key="11">
    <source>
        <dbReference type="EMBL" id="RVW43916.1"/>
    </source>
</evidence>
<dbReference type="CDD" id="cd00018">
    <property type="entry name" value="AP2"/>
    <property type="match status" value="1"/>
</dbReference>
<keyword evidence="9" id="KW-0472">Membrane</keyword>
<evidence type="ECO:0000259" key="10">
    <source>
        <dbReference type="PROSITE" id="PS51032"/>
    </source>
</evidence>
<gene>
    <name evidence="11" type="primary">DREB1C_0</name>
    <name evidence="11" type="ORF">CK203_072379</name>
</gene>
<keyword evidence="9" id="KW-1133">Transmembrane helix</keyword>
<dbReference type="PROSITE" id="PS51032">
    <property type="entry name" value="AP2_ERF"/>
    <property type="match status" value="1"/>
</dbReference>
<sequence>MGLVVEVIWRLVKLCAIASCLFIQGSTGSFLVFVILSSILMVQNLGRYQYDLAESYPPRPWPVPDRYPSWITNTSFSHCKFKWTSSINFVIRIHFRRIPILSARQRVLQCRTGRPGGPSNPTRKFCGRRIGLRSAPVGGSLRRHDTQYRGVRRRNGNMWVCELREPNKKSRIWLGTNQTAEMAARAHDVAALAFRGRKACLNFADSAWSLPVPVSKDSMEIRREIFLEIFNSILNHPKRYNISPTPSTFPPISSIEGRPGVVHRGKSLRSNAPSPSLQINGPALHPPLVLPPIKSAPAPEMTKGYVPSMPPSNPRMSPPHYKTPPHLKVPITLPSVPPSASQRKAPDNKAPVWAPVAPIAPVAPVPDGPPQRKWPQNPPSMHPHPVMPGLLPPSAHIGTSQIIRLQSQRQLPQAILPVVPVIPPLFDLVHLVSYPDVTPISTPPLASHWRRKQMPVAAPPNRTPDPLSPVNHSPAKAPSIHNAMRHSNAPASLSNSTISYK</sequence>
<keyword evidence="3" id="KW-0238">DNA-binding</keyword>
<evidence type="ECO:0000256" key="7">
    <source>
        <dbReference type="ARBA" id="ARBA00024343"/>
    </source>
</evidence>
<dbReference type="Proteomes" id="UP000288805">
    <property type="component" value="Unassembled WGS sequence"/>
</dbReference>
<dbReference type="InterPro" id="IPR016177">
    <property type="entry name" value="DNA-bd_dom_sf"/>
</dbReference>
<feature type="region of interest" description="Disordered" evidence="8">
    <location>
        <begin position="456"/>
        <end position="501"/>
    </location>
</feature>
<evidence type="ECO:0000256" key="6">
    <source>
        <dbReference type="ARBA" id="ARBA00023242"/>
    </source>
</evidence>
<feature type="compositionally biased region" description="Pro residues" evidence="8">
    <location>
        <begin position="376"/>
        <end position="386"/>
    </location>
</feature>
<evidence type="ECO:0000256" key="4">
    <source>
        <dbReference type="ARBA" id="ARBA00023159"/>
    </source>
</evidence>
<dbReference type="InterPro" id="IPR001471">
    <property type="entry name" value="AP2/ERF_dom"/>
</dbReference>
<evidence type="ECO:0000256" key="3">
    <source>
        <dbReference type="ARBA" id="ARBA00023125"/>
    </source>
</evidence>
<dbReference type="EMBL" id="QGNW01001366">
    <property type="protein sequence ID" value="RVW43916.1"/>
    <property type="molecule type" value="Genomic_DNA"/>
</dbReference>
<dbReference type="PANTHER" id="PTHR31839">
    <property type="entry name" value="DEHYDRATION-RESPONSIVE ELEMENT-BINDING PROTEIN 1D"/>
    <property type="match status" value="1"/>
</dbReference>
<evidence type="ECO:0000256" key="1">
    <source>
        <dbReference type="ARBA" id="ARBA00004123"/>
    </source>
</evidence>
<dbReference type="InterPro" id="IPR036955">
    <property type="entry name" value="AP2/ERF_dom_sf"/>
</dbReference>
<name>A0A438E823_VITVI</name>
<protein>
    <submittedName>
        <fullName evidence="11">Dehydration-responsive element-binding protein 1C</fullName>
    </submittedName>
</protein>
<keyword evidence="9" id="KW-0812">Transmembrane</keyword>
<feature type="domain" description="AP2/ERF" evidence="10">
    <location>
        <begin position="147"/>
        <end position="204"/>
    </location>
</feature>
<evidence type="ECO:0000256" key="9">
    <source>
        <dbReference type="SAM" id="Phobius"/>
    </source>
</evidence>
<comment type="subcellular location">
    <subcellularLocation>
        <location evidence="1">Nucleus</location>
    </subcellularLocation>
</comment>
<dbReference type="GO" id="GO:0003700">
    <property type="term" value="F:DNA-binding transcription factor activity"/>
    <property type="evidence" value="ECO:0007669"/>
    <property type="project" value="InterPro"/>
</dbReference>
<feature type="compositionally biased region" description="Polar residues" evidence="8">
    <location>
        <begin position="489"/>
        <end position="501"/>
    </location>
</feature>
<dbReference type="PANTHER" id="PTHR31839:SF25">
    <property type="entry name" value="DEHYDRATION-RESPONSIVE ELEMENT-BINDING PROTEIN 1F"/>
    <property type="match status" value="1"/>
</dbReference>
<dbReference type="Pfam" id="PF00847">
    <property type="entry name" value="AP2"/>
    <property type="match status" value="1"/>
</dbReference>
<dbReference type="GO" id="GO:0005634">
    <property type="term" value="C:nucleus"/>
    <property type="evidence" value="ECO:0007669"/>
    <property type="project" value="UniProtKB-SubCell"/>
</dbReference>
<keyword evidence="4" id="KW-0010">Activator</keyword>
<feature type="region of interest" description="Disordered" evidence="8">
    <location>
        <begin position="310"/>
        <end position="349"/>
    </location>
</feature>
<dbReference type="AlphaFoldDB" id="A0A438E823"/>
<dbReference type="InterPro" id="IPR045277">
    <property type="entry name" value="DRE1A-I"/>
</dbReference>
<reference evidence="11 12" key="1">
    <citation type="journal article" date="2018" name="PLoS Genet.">
        <title>Population sequencing reveals clonal diversity and ancestral inbreeding in the grapevine cultivar Chardonnay.</title>
        <authorList>
            <person name="Roach M.J."/>
            <person name="Johnson D.L."/>
            <person name="Bohlmann J."/>
            <person name="van Vuuren H.J."/>
            <person name="Jones S.J."/>
            <person name="Pretorius I.S."/>
            <person name="Schmidt S.A."/>
            <person name="Borneman A.R."/>
        </authorList>
    </citation>
    <scope>NUCLEOTIDE SEQUENCE [LARGE SCALE GENOMIC DNA]</scope>
    <source>
        <strain evidence="12">cv. Chardonnay</strain>
        <tissue evidence="11">Leaf</tissue>
    </source>
</reference>
<organism evidence="11 12">
    <name type="scientific">Vitis vinifera</name>
    <name type="common">Grape</name>
    <dbReference type="NCBI Taxonomy" id="29760"/>
    <lineage>
        <taxon>Eukaryota</taxon>
        <taxon>Viridiplantae</taxon>
        <taxon>Streptophyta</taxon>
        <taxon>Embryophyta</taxon>
        <taxon>Tracheophyta</taxon>
        <taxon>Spermatophyta</taxon>
        <taxon>Magnoliopsida</taxon>
        <taxon>eudicotyledons</taxon>
        <taxon>Gunneridae</taxon>
        <taxon>Pentapetalae</taxon>
        <taxon>rosids</taxon>
        <taxon>Vitales</taxon>
        <taxon>Vitaceae</taxon>
        <taxon>Viteae</taxon>
        <taxon>Vitis</taxon>
    </lineage>
</organism>
<keyword evidence="6" id="KW-0539">Nucleus</keyword>
<evidence type="ECO:0000313" key="12">
    <source>
        <dbReference type="Proteomes" id="UP000288805"/>
    </source>
</evidence>
<keyword evidence="5" id="KW-0804">Transcription</keyword>
<comment type="similarity">
    <text evidence="7">Belongs to the AP2/ERF transcription factor family. ERF subfamily.</text>
</comment>
<keyword evidence="2" id="KW-0805">Transcription regulation</keyword>
<dbReference type="PRINTS" id="PR00367">
    <property type="entry name" value="ETHRSPELEMNT"/>
</dbReference>
<proteinExistence type="inferred from homology"/>
<comment type="caution">
    <text evidence="11">The sequence shown here is derived from an EMBL/GenBank/DDBJ whole genome shotgun (WGS) entry which is preliminary data.</text>
</comment>
<feature type="compositionally biased region" description="Pro residues" evidence="8">
    <location>
        <begin position="457"/>
        <end position="467"/>
    </location>
</feature>
<feature type="region of interest" description="Disordered" evidence="8">
    <location>
        <begin position="362"/>
        <end position="387"/>
    </location>
</feature>